<keyword evidence="6 11" id="KW-0378">Hydrolase</keyword>
<dbReference type="PROSITE" id="PS51722">
    <property type="entry name" value="G_TR_2"/>
    <property type="match status" value="1"/>
</dbReference>
<comment type="function">
    <text evidence="11">GTP hydrolase that promotes the GTP-dependent binding of aminoacyl-tRNA to the A-site of ribosomes during protein biosynthesis.</text>
</comment>
<evidence type="ECO:0000256" key="5">
    <source>
        <dbReference type="ARBA" id="ARBA00022768"/>
    </source>
</evidence>
<feature type="binding site" evidence="11">
    <location>
        <position position="21"/>
    </location>
    <ligand>
        <name>Mg(2+)</name>
        <dbReference type="ChEBI" id="CHEBI:18420"/>
    </ligand>
</feature>
<evidence type="ECO:0000259" key="12">
    <source>
        <dbReference type="PROSITE" id="PS51722"/>
    </source>
</evidence>
<keyword evidence="3 11" id="KW-0479">Metal-binding</keyword>
<feature type="binding site" evidence="11">
    <location>
        <begin position="153"/>
        <end position="156"/>
    </location>
    <ligand>
        <name>GTP</name>
        <dbReference type="ChEBI" id="CHEBI:37565"/>
    </ligand>
</feature>
<keyword evidence="14" id="KW-1185">Reference proteome</keyword>
<reference evidence="13 14" key="1">
    <citation type="journal article" date="2020" name="Nature">
        <title>Isolation of an archaeon at the prokaryote-eukaryote interface.</title>
        <authorList>
            <person name="Imachi H."/>
            <person name="Nobu M.K."/>
            <person name="Nakahara N."/>
            <person name="Morono Y."/>
            <person name="Ogawara M."/>
            <person name="Takaki Y."/>
            <person name="Takano Y."/>
            <person name="Uematsu K."/>
            <person name="Ikuta T."/>
            <person name="Ito M."/>
            <person name="Matsui Y."/>
            <person name="Miyazaki M."/>
            <person name="Murata K."/>
            <person name="Saito Y."/>
            <person name="Sakai S."/>
            <person name="Song C."/>
            <person name="Tasumi E."/>
            <person name="Yamanaka Y."/>
            <person name="Yamaguchi T."/>
            <person name="Kamagata Y."/>
            <person name="Tamaki H."/>
            <person name="Takai K."/>
        </authorList>
    </citation>
    <scope>NUCLEOTIDE SEQUENCE [LARGE SCALE GENOMIC DNA]</scope>
    <source>
        <strain evidence="13 14">MK-D1</strain>
    </source>
</reference>
<comment type="similarity">
    <text evidence="11">Belongs to the TRAFAC class translation factor GTPase superfamily. Classic translation factor GTPase family. EF-Tu/EF-1A subfamily.</text>
</comment>
<feature type="binding site" evidence="11">
    <location>
        <begin position="91"/>
        <end position="95"/>
    </location>
    <ligand>
        <name>GTP</name>
        <dbReference type="ChEBI" id="CHEBI:37565"/>
    </ligand>
</feature>
<dbReference type="SUPFAM" id="SSF50447">
    <property type="entry name" value="Translation proteins"/>
    <property type="match status" value="1"/>
</dbReference>
<dbReference type="RefSeq" id="WP_170311416.1">
    <property type="nucleotide sequence ID" value="NZ_CP042905.2"/>
</dbReference>
<reference evidence="13 14" key="2">
    <citation type="journal article" date="2024" name="Int. J. Syst. Evol. Microbiol.">
        <title>Promethearchaeum syntrophicum gen. nov., sp. nov., an anaerobic, obligately syntrophic archaeon, the first isolate of the lineage 'Asgard' archaea, and proposal of the new archaeal phylum Promethearchaeota phyl. nov. and kingdom Promethearchaeati regn. nov.</title>
        <authorList>
            <person name="Imachi H."/>
            <person name="Nobu M.K."/>
            <person name="Kato S."/>
            <person name="Takaki Y."/>
            <person name="Miyazaki M."/>
            <person name="Miyata M."/>
            <person name="Ogawara M."/>
            <person name="Saito Y."/>
            <person name="Sakai S."/>
            <person name="Tahara Y.O."/>
            <person name="Takano Y."/>
            <person name="Tasumi E."/>
            <person name="Uematsu K."/>
            <person name="Yoshimura T."/>
            <person name="Itoh T."/>
            <person name="Ohkuma M."/>
            <person name="Takai K."/>
        </authorList>
    </citation>
    <scope>NUCLEOTIDE SEQUENCE [LARGE SCALE GENOMIC DNA]</scope>
    <source>
        <strain evidence="13 14">MK-D1</strain>
    </source>
</reference>
<dbReference type="KEGG" id="psyt:DSAG12_00092"/>
<dbReference type="InterPro" id="IPR027417">
    <property type="entry name" value="P-loop_NTPase"/>
</dbReference>
<dbReference type="EC" id="3.6.5.3" evidence="11"/>
<dbReference type="SUPFAM" id="SSF50465">
    <property type="entry name" value="EF-Tu/eEF-1alpha/eIF2-gamma C-terminal domain"/>
    <property type="match status" value="1"/>
</dbReference>
<dbReference type="InterPro" id="IPR031157">
    <property type="entry name" value="G_TR_CS"/>
</dbReference>
<comment type="catalytic activity">
    <reaction evidence="10">
        <text>GTP + H2O = GDP + phosphate + H(+)</text>
        <dbReference type="Rhea" id="RHEA:19669"/>
        <dbReference type="ChEBI" id="CHEBI:15377"/>
        <dbReference type="ChEBI" id="CHEBI:15378"/>
        <dbReference type="ChEBI" id="CHEBI:37565"/>
        <dbReference type="ChEBI" id="CHEBI:43474"/>
        <dbReference type="ChEBI" id="CHEBI:58189"/>
    </reaction>
    <physiologicalReaction direction="left-to-right" evidence="10">
        <dbReference type="Rhea" id="RHEA:19670"/>
    </physiologicalReaction>
</comment>
<keyword evidence="2 11" id="KW-0963">Cytoplasm</keyword>
<dbReference type="InterPro" id="IPR000795">
    <property type="entry name" value="T_Tr_GTP-bd_dom"/>
</dbReference>
<dbReference type="GO" id="GO:0000287">
    <property type="term" value="F:magnesium ion binding"/>
    <property type="evidence" value="ECO:0007669"/>
    <property type="project" value="UniProtKB-UniRule"/>
</dbReference>
<evidence type="ECO:0000256" key="1">
    <source>
        <dbReference type="ARBA" id="ARBA00004496"/>
    </source>
</evidence>
<evidence type="ECO:0000256" key="7">
    <source>
        <dbReference type="ARBA" id="ARBA00022842"/>
    </source>
</evidence>
<dbReference type="PROSITE" id="PS00301">
    <property type="entry name" value="G_TR_1"/>
    <property type="match status" value="1"/>
</dbReference>
<evidence type="ECO:0000256" key="9">
    <source>
        <dbReference type="ARBA" id="ARBA00023134"/>
    </source>
</evidence>
<dbReference type="NCBIfam" id="NF008969">
    <property type="entry name" value="PRK12317.1"/>
    <property type="match status" value="1"/>
</dbReference>
<comment type="subcellular location">
    <subcellularLocation>
        <location evidence="1 11">Cytoplasm</location>
    </subcellularLocation>
</comment>
<feature type="domain" description="Tr-type G" evidence="12">
    <location>
        <begin position="5"/>
        <end position="231"/>
    </location>
</feature>
<keyword evidence="7 11" id="KW-0460">Magnesium</keyword>
<dbReference type="InterPro" id="IPR054696">
    <property type="entry name" value="GTP-eEF1A_C"/>
</dbReference>
<evidence type="ECO:0000256" key="6">
    <source>
        <dbReference type="ARBA" id="ARBA00022801"/>
    </source>
</evidence>
<dbReference type="FunFam" id="2.40.30.10:FF:000005">
    <property type="entry name" value="Elongation factor 1-alpha"/>
    <property type="match status" value="1"/>
</dbReference>
<dbReference type="EMBL" id="CP042905">
    <property type="protein sequence ID" value="QEE14281.1"/>
    <property type="molecule type" value="Genomic_DNA"/>
</dbReference>
<organism evidence="13 14">
    <name type="scientific">Promethearchaeum syntrophicum</name>
    <dbReference type="NCBI Taxonomy" id="2594042"/>
    <lineage>
        <taxon>Archaea</taxon>
        <taxon>Promethearchaeati</taxon>
        <taxon>Promethearchaeota</taxon>
        <taxon>Promethearchaeia</taxon>
        <taxon>Promethearchaeales</taxon>
        <taxon>Promethearchaeaceae</taxon>
        <taxon>Promethearchaeum</taxon>
    </lineage>
</organism>
<dbReference type="CDD" id="cd01883">
    <property type="entry name" value="EF1_alpha"/>
    <property type="match status" value="1"/>
</dbReference>
<keyword evidence="5 11" id="KW-0251">Elongation factor</keyword>
<evidence type="ECO:0000313" key="14">
    <source>
        <dbReference type="Proteomes" id="UP000321408"/>
    </source>
</evidence>
<dbReference type="GeneID" id="41328098"/>
<dbReference type="CDD" id="cd03705">
    <property type="entry name" value="EF1_alpha_III"/>
    <property type="match status" value="1"/>
</dbReference>
<dbReference type="InterPro" id="IPR004161">
    <property type="entry name" value="EFTu-like_2"/>
</dbReference>
<feature type="binding site" evidence="11">
    <location>
        <begin position="14"/>
        <end position="21"/>
    </location>
    <ligand>
        <name>GTP</name>
        <dbReference type="ChEBI" id="CHEBI:37565"/>
    </ligand>
</feature>
<evidence type="ECO:0000256" key="11">
    <source>
        <dbReference type="HAMAP-Rule" id="MF_00118"/>
    </source>
</evidence>
<keyword evidence="4 11" id="KW-0547">Nucleotide-binding</keyword>
<evidence type="ECO:0000256" key="8">
    <source>
        <dbReference type="ARBA" id="ARBA00022917"/>
    </source>
</evidence>
<evidence type="ECO:0000256" key="4">
    <source>
        <dbReference type="ARBA" id="ARBA00022741"/>
    </source>
</evidence>
<evidence type="ECO:0000256" key="2">
    <source>
        <dbReference type="ARBA" id="ARBA00022490"/>
    </source>
</evidence>
<dbReference type="FunFam" id="3.40.50.300:FF:000204">
    <property type="entry name" value="Translation elongation factor Tu"/>
    <property type="match status" value="1"/>
</dbReference>
<dbReference type="GO" id="GO:0003924">
    <property type="term" value="F:GTPase activity"/>
    <property type="evidence" value="ECO:0007669"/>
    <property type="project" value="UniProtKB-UniRule"/>
</dbReference>
<dbReference type="SUPFAM" id="SSF52540">
    <property type="entry name" value="P-loop containing nucleoside triphosphate hydrolases"/>
    <property type="match status" value="1"/>
</dbReference>
<dbReference type="Gene3D" id="2.40.30.10">
    <property type="entry name" value="Translation factors"/>
    <property type="match status" value="2"/>
</dbReference>
<dbReference type="PANTHER" id="PTHR23115">
    <property type="entry name" value="TRANSLATION FACTOR"/>
    <property type="match status" value="1"/>
</dbReference>
<dbReference type="CDD" id="cd03693">
    <property type="entry name" value="EF1_alpha_II"/>
    <property type="match status" value="1"/>
</dbReference>
<dbReference type="GO" id="GO:0003746">
    <property type="term" value="F:translation elongation factor activity"/>
    <property type="evidence" value="ECO:0007669"/>
    <property type="project" value="UniProtKB-UniRule"/>
</dbReference>
<evidence type="ECO:0000313" key="13">
    <source>
        <dbReference type="EMBL" id="QEE14281.1"/>
    </source>
</evidence>
<dbReference type="Proteomes" id="UP000321408">
    <property type="component" value="Chromosome"/>
</dbReference>
<name>A0A5B9D5R3_9ARCH</name>
<dbReference type="Pfam" id="PF00009">
    <property type="entry name" value="GTP_EFTU"/>
    <property type="match status" value="1"/>
</dbReference>
<evidence type="ECO:0000256" key="10">
    <source>
        <dbReference type="ARBA" id="ARBA00049117"/>
    </source>
</evidence>
<gene>
    <name evidence="11 13" type="primary">tuf</name>
    <name evidence="13" type="ORF">DSAG12_00092</name>
</gene>
<keyword evidence="8 11" id="KW-0648">Protein biosynthesis</keyword>
<dbReference type="Pfam" id="PF03144">
    <property type="entry name" value="GTP_EFTU_D2"/>
    <property type="match status" value="1"/>
</dbReference>
<dbReference type="FunFam" id="2.40.30.10:FF:000003">
    <property type="entry name" value="Elongation factor 1-alpha"/>
    <property type="match status" value="1"/>
</dbReference>
<dbReference type="Pfam" id="PF22594">
    <property type="entry name" value="GTP-eEF1A_C"/>
    <property type="match status" value="1"/>
</dbReference>
<dbReference type="HAMAP" id="MF_00118_A">
    <property type="entry name" value="EF_Tu_A"/>
    <property type="match status" value="1"/>
</dbReference>
<dbReference type="GO" id="GO:0005737">
    <property type="term" value="C:cytoplasm"/>
    <property type="evidence" value="ECO:0007669"/>
    <property type="project" value="UniProtKB-SubCell"/>
</dbReference>
<dbReference type="InterPro" id="IPR009001">
    <property type="entry name" value="Transl_elong_EF1A/Init_IF2_C"/>
</dbReference>
<dbReference type="OrthoDB" id="371718at2157"/>
<evidence type="ECO:0000256" key="3">
    <source>
        <dbReference type="ARBA" id="ARBA00022723"/>
    </source>
</evidence>
<proteinExistence type="inferred from homology"/>
<dbReference type="InterPro" id="IPR050100">
    <property type="entry name" value="TRAFAC_GTPase_members"/>
</dbReference>
<dbReference type="Gene3D" id="3.40.50.300">
    <property type="entry name" value="P-loop containing nucleotide triphosphate hydrolases"/>
    <property type="match status" value="1"/>
</dbReference>
<comment type="catalytic activity">
    <reaction evidence="11">
        <text>GTP + H2O = GDP + phosphate + H(+)</text>
        <dbReference type="Rhea" id="RHEA:19669"/>
        <dbReference type="ChEBI" id="CHEBI:15377"/>
        <dbReference type="ChEBI" id="CHEBI:15378"/>
        <dbReference type="ChEBI" id="CHEBI:37565"/>
        <dbReference type="ChEBI" id="CHEBI:43474"/>
        <dbReference type="ChEBI" id="CHEBI:58189"/>
        <dbReference type="EC" id="3.6.5.3"/>
    </reaction>
</comment>
<dbReference type="AlphaFoldDB" id="A0A5B9D5R3"/>
<dbReference type="InterPro" id="IPR004539">
    <property type="entry name" value="Transl_elong_EF1A_euk/arc"/>
</dbReference>
<protein>
    <recommendedName>
        <fullName evidence="11">Elongation factor 1-alpha</fullName>
        <shortName evidence="11">EF-1-alpha</shortName>
        <ecNumber evidence="11">3.6.5.3</ecNumber>
    </recommendedName>
    <alternativeName>
        <fullName evidence="11">Elongation factor Tu</fullName>
        <shortName evidence="11">EF-Tu</shortName>
    </alternativeName>
</protein>
<keyword evidence="9 11" id="KW-0342">GTP-binding</keyword>
<dbReference type="PRINTS" id="PR00315">
    <property type="entry name" value="ELONGATNFCT"/>
</dbReference>
<dbReference type="InterPro" id="IPR009000">
    <property type="entry name" value="Transl_B-barrel_sf"/>
</dbReference>
<accession>A0A5B9D5R3</accession>
<dbReference type="NCBIfam" id="TIGR00483">
    <property type="entry name" value="EF-1_alpha"/>
    <property type="match status" value="1"/>
</dbReference>
<sequence length="434" mass="47775">MAKDKDHMNLVIIGHIDNGKSTMMGHLLIATGAVSDREAREMEKMAKDLDRESWKFAYFLDRLAEERKRGITIDLAFRKFETKSKYFTIIDAPGHQDFVKNMITGASQADAAILVFSAKTSEFAAAISDNGQGREHAFLARTLGVKKIILAINKMDDASVNYGEGRYNEVKDEVEKLLKIVGYNTEADVIFLPVSAFVGDNLAVKSENMKWYTGPTLVEALNDLPVPSKPTDKALRLPVQDVYKIKGSGVVPVGRIETGMMKVGMKVAVAPTGFEGELRSIEMHHEAMQEAGPGDNVGYNIRGITMKDVYRGCVVADAAKPCTVVTPKGSISTHVIVIWHPTAVAVGYCPVVHSHTAQIACKFMELTKKMDPKTGQVTEDNPQFLKKGDTAVVKLQPIKKFPLERYKDFPELGRVAVRDMGRTVSVGVVLDLTE</sequence>
<dbReference type="GO" id="GO:0005525">
    <property type="term" value="F:GTP binding"/>
    <property type="evidence" value="ECO:0007669"/>
    <property type="project" value="UniProtKB-UniRule"/>
</dbReference>